<keyword evidence="1" id="KW-1133">Transmembrane helix</keyword>
<keyword evidence="1" id="KW-0812">Transmembrane</keyword>
<sequence>MKNKGLRLILLFLLTAGWFMLMRQMTAPLDPASILKFEFIGTAEKAVNFLNGLRESGQIELITLSIYLDFIFPLLYGAMFYYGSAWACSKLAKGHTLNRFKLLSSLTVIAVACDMIENISLLQLIYFEPTNMFASAAFIFAGIKFLLLAIVLLHFLVSTLLPGKGSKTN</sequence>
<protein>
    <submittedName>
        <fullName evidence="2">Uncharacterized protein</fullName>
    </submittedName>
</protein>
<organism evidence="2 3">
    <name type="scientific">Daejeonella rubra</name>
    <dbReference type="NCBI Taxonomy" id="990371"/>
    <lineage>
        <taxon>Bacteria</taxon>
        <taxon>Pseudomonadati</taxon>
        <taxon>Bacteroidota</taxon>
        <taxon>Sphingobacteriia</taxon>
        <taxon>Sphingobacteriales</taxon>
        <taxon>Sphingobacteriaceae</taxon>
        <taxon>Daejeonella</taxon>
    </lineage>
</organism>
<keyword evidence="1" id="KW-0472">Membrane</keyword>
<proteinExistence type="predicted"/>
<gene>
    <name evidence="2" type="ORF">SAMN05421813_12230</name>
</gene>
<dbReference type="OrthoDB" id="5198105at2"/>
<dbReference type="EMBL" id="FNHH01000022">
    <property type="protein sequence ID" value="SDM75141.1"/>
    <property type="molecule type" value="Genomic_DNA"/>
</dbReference>
<dbReference type="RefSeq" id="WP_090705787.1">
    <property type="nucleotide sequence ID" value="NZ_FNHH01000022.1"/>
</dbReference>
<keyword evidence="3" id="KW-1185">Reference proteome</keyword>
<feature type="transmembrane region" description="Helical" evidence="1">
    <location>
        <begin position="61"/>
        <end position="82"/>
    </location>
</feature>
<dbReference type="Proteomes" id="UP000199226">
    <property type="component" value="Unassembled WGS sequence"/>
</dbReference>
<evidence type="ECO:0000256" key="1">
    <source>
        <dbReference type="SAM" id="Phobius"/>
    </source>
</evidence>
<accession>A0A1G9VT64</accession>
<evidence type="ECO:0000313" key="3">
    <source>
        <dbReference type="Proteomes" id="UP000199226"/>
    </source>
</evidence>
<evidence type="ECO:0000313" key="2">
    <source>
        <dbReference type="EMBL" id="SDM75141.1"/>
    </source>
</evidence>
<dbReference type="AlphaFoldDB" id="A0A1G9VT64"/>
<feature type="transmembrane region" description="Helical" evidence="1">
    <location>
        <begin position="132"/>
        <end position="157"/>
    </location>
</feature>
<reference evidence="3" key="1">
    <citation type="submission" date="2016-10" db="EMBL/GenBank/DDBJ databases">
        <authorList>
            <person name="Varghese N."/>
            <person name="Submissions S."/>
        </authorList>
    </citation>
    <scope>NUCLEOTIDE SEQUENCE [LARGE SCALE GENOMIC DNA]</scope>
    <source>
        <strain evidence="3">DSM 24536</strain>
    </source>
</reference>
<feature type="transmembrane region" description="Helical" evidence="1">
    <location>
        <begin position="102"/>
        <end position="126"/>
    </location>
</feature>
<name>A0A1G9VT64_9SPHI</name>